<sequence>MTQLKKIPGENDGVDQLKIYELQHLVTVVIVHSLYLFGLRVRTTSPFQSSTGSALPHMEASLP</sequence>
<keyword evidence="3" id="KW-1185">Reference proteome</keyword>
<keyword evidence="1" id="KW-0812">Transmembrane</keyword>
<name>A0A9P4IVJ2_9PEZI</name>
<protein>
    <submittedName>
        <fullName evidence="2">Uncharacterized protein</fullName>
    </submittedName>
</protein>
<reference evidence="2" key="1">
    <citation type="journal article" date="2020" name="Stud. Mycol.">
        <title>101 Dothideomycetes genomes: a test case for predicting lifestyles and emergence of pathogens.</title>
        <authorList>
            <person name="Haridas S."/>
            <person name="Albert R."/>
            <person name="Binder M."/>
            <person name="Bloem J."/>
            <person name="Labutti K."/>
            <person name="Salamov A."/>
            <person name="Andreopoulos B."/>
            <person name="Baker S."/>
            <person name="Barry K."/>
            <person name="Bills G."/>
            <person name="Bluhm B."/>
            <person name="Cannon C."/>
            <person name="Castanera R."/>
            <person name="Culley D."/>
            <person name="Daum C."/>
            <person name="Ezra D."/>
            <person name="Gonzalez J."/>
            <person name="Henrissat B."/>
            <person name="Kuo A."/>
            <person name="Liang C."/>
            <person name="Lipzen A."/>
            <person name="Lutzoni F."/>
            <person name="Magnuson J."/>
            <person name="Mondo S."/>
            <person name="Nolan M."/>
            <person name="Ohm R."/>
            <person name="Pangilinan J."/>
            <person name="Park H.-J."/>
            <person name="Ramirez L."/>
            <person name="Alfaro M."/>
            <person name="Sun H."/>
            <person name="Tritt A."/>
            <person name="Yoshinaga Y."/>
            <person name="Zwiers L.-H."/>
            <person name="Turgeon B."/>
            <person name="Goodwin S."/>
            <person name="Spatafora J."/>
            <person name="Crous P."/>
            <person name="Grigoriev I."/>
        </authorList>
    </citation>
    <scope>NUCLEOTIDE SEQUENCE</scope>
    <source>
        <strain evidence="2">CBS 260.36</strain>
    </source>
</reference>
<evidence type="ECO:0000256" key="1">
    <source>
        <dbReference type="SAM" id="Phobius"/>
    </source>
</evidence>
<organism evidence="2 3">
    <name type="scientific">Myriangium duriaei CBS 260.36</name>
    <dbReference type="NCBI Taxonomy" id="1168546"/>
    <lineage>
        <taxon>Eukaryota</taxon>
        <taxon>Fungi</taxon>
        <taxon>Dikarya</taxon>
        <taxon>Ascomycota</taxon>
        <taxon>Pezizomycotina</taxon>
        <taxon>Dothideomycetes</taxon>
        <taxon>Dothideomycetidae</taxon>
        <taxon>Myriangiales</taxon>
        <taxon>Myriangiaceae</taxon>
        <taxon>Myriangium</taxon>
    </lineage>
</organism>
<keyword evidence="1" id="KW-0472">Membrane</keyword>
<evidence type="ECO:0000313" key="3">
    <source>
        <dbReference type="Proteomes" id="UP000799439"/>
    </source>
</evidence>
<comment type="caution">
    <text evidence="2">The sequence shown here is derived from an EMBL/GenBank/DDBJ whole genome shotgun (WGS) entry which is preliminary data.</text>
</comment>
<accession>A0A9P4IVJ2</accession>
<proteinExistence type="predicted"/>
<dbReference type="Proteomes" id="UP000799439">
    <property type="component" value="Unassembled WGS sequence"/>
</dbReference>
<dbReference type="EMBL" id="ML996095">
    <property type="protein sequence ID" value="KAF2147649.1"/>
    <property type="molecule type" value="Genomic_DNA"/>
</dbReference>
<evidence type="ECO:0000313" key="2">
    <source>
        <dbReference type="EMBL" id="KAF2147649.1"/>
    </source>
</evidence>
<keyword evidence="1" id="KW-1133">Transmembrane helix</keyword>
<gene>
    <name evidence="2" type="ORF">K461DRAFT_283251</name>
</gene>
<dbReference type="AlphaFoldDB" id="A0A9P4IVJ2"/>
<feature type="transmembrane region" description="Helical" evidence="1">
    <location>
        <begin position="20"/>
        <end position="39"/>
    </location>
</feature>